<comment type="caution">
    <text evidence="1">The sequence shown here is derived from an EMBL/GenBank/DDBJ whole genome shotgun (WGS) entry which is preliminary data.</text>
</comment>
<proteinExistence type="predicted"/>
<evidence type="ECO:0008006" key="3">
    <source>
        <dbReference type="Google" id="ProtNLM"/>
    </source>
</evidence>
<sequence>MTQPYAIPRTYRPKCAPDLQAVAPTPGEWTRHLSEQEVLAIGIGAPVDPIGQYVFSDGSEKHAVTVGYLLEDADAPWMLVWACDDHSVDMNYLTGHTQCHYPTHDEVVDALRECMAGIEEHAPNPHYAVETIVPDDNSPYKPVSR</sequence>
<evidence type="ECO:0000313" key="1">
    <source>
        <dbReference type="EMBL" id="MFC6770011.1"/>
    </source>
</evidence>
<organism evidence="1 2">
    <name type="scientific">Halorubrum pallidum</name>
    <dbReference type="NCBI Taxonomy" id="1526114"/>
    <lineage>
        <taxon>Archaea</taxon>
        <taxon>Methanobacteriati</taxon>
        <taxon>Methanobacteriota</taxon>
        <taxon>Stenosarchaea group</taxon>
        <taxon>Halobacteria</taxon>
        <taxon>Halobacteriales</taxon>
        <taxon>Haloferacaceae</taxon>
        <taxon>Halorubrum</taxon>
    </lineage>
</organism>
<reference evidence="1 2" key="1">
    <citation type="journal article" date="2019" name="Int. J. Syst. Evol. Microbiol.">
        <title>The Global Catalogue of Microorganisms (GCM) 10K type strain sequencing project: providing services to taxonomists for standard genome sequencing and annotation.</title>
        <authorList>
            <consortium name="The Broad Institute Genomics Platform"/>
            <consortium name="The Broad Institute Genome Sequencing Center for Infectious Disease"/>
            <person name="Wu L."/>
            <person name="Ma J."/>
        </authorList>
    </citation>
    <scope>NUCLEOTIDE SEQUENCE [LARGE SCALE GENOMIC DNA]</scope>
    <source>
        <strain evidence="1 2">PJ61</strain>
    </source>
</reference>
<accession>A0ABD5SXS0</accession>
<evidence type="ECO:0000313" key="2">
    <source>
        <dbReference type="Proteomes" id="UP001596274"/>
    </source>
</evidence>
<dbReference type="Proteomes" id="UP001596274">
    <property type="component" value="Unassembled WGS sequence"/>
</dbReference>
<dbReference type="EMBL" id="JBHSWT010000009">
    <property type="protein sequence ID" value="MFC6770011.1"/>
    <property type="molecule type" value="Genomic_DNA"/>
</dbReference>
<protein>
    <recommendedName>
        <fullName evidence="3">Immunity protein Imm1</fullName>
    </recommendedName>
</protein>
<keyword evidence="2" id="KW-1185">Reference proteome</keyword>
<gene>
    <name evidence="1" type="ORF">ACFQDD_00475</name>
</gene>
<name>A0ABD5SXS0_9EURY</name>
<dbReference type="AlphaFoldDB" id="A0ABD5SXS0"/>